<dbReference type="PANTHER" id="PTHR30572:SF18">
    <property type="entry name" value="ABC-TYPE MACROLIDE FAMILY EXPORT SYSTEM PERMEASE COMPONENT 2"/>
    <property type="match status" value="1"/>
</dbReference>
<evidence type="ECO:0000256" key="3">
    <source>
        <dbReference type="ARBA" id="ARBA00022692"/>
    </source>
</evidence>
<feature type="transmembrane region" description="Helical" evidence="6">
    <location>
        <begin position="413"/>
        <end position="432"/>
    </location>
</feature>
<reference evidence="9 10" key="1">
    <citation type="submission" date="2017-06" db="EMBL/GenBank/DDBJ databases">
        <authorList>
            <person name="Kim H.J."/>
            <person name="Triplett B.A."/>
        </authorList>
    </citation>
    <scope>NUCLEOTIDE SEQUENCE [LARGE SCALE GENOMIC DNA]</scope>
    <source>
        <strain evidence="9 10">DSM 19307</strain>
    </source>
</reference>
<organism evidence="9 10">
    <name type="scientific">Ekhidna lutea</name>
    <dbReference type="NCBI Taxonomy" id="447679"/>
    <lineage>
        <taxon>Bacteria</taxon>
        <taxon>Pseudomonadati</taxon>
        <taxon>Bacteroidota</taxon>
        <taxon>Cytophagia</taxon>
        <taxon>Cytophagales</taxon>
        <taxon>Reichenbachiellaceae</taxon>
        <taxon>Ekhidna</taxon>
    </lineage>
</organism>
<name>A0A239MA43_EKHLU</name>
<evidence type="ECO:0000256" key="5">
    <source>
        <dbReference type="ARBA" id="ARBA00023136"/>
    </source>
</evidence>
<comment type="subcellular location">
    <subcellularLocation>
        <location evidence="1">Cell membrane</location>
        <topology evidence="1">Multi-pass membrane protein</topology>
    </subcellularLocation>
</comment>
<dbReference type="Pfam" id="PF02687">
    <property type="entry name" value="FtsX"/>
    <property type="match status" value="2"/>
</dbReference>
<evidence type="ECO:0000313" key="9">
    <source>
        <dbReference type="EMBL" id="SNT38864.1"/>
    </source>
</evidence>
<gene>
    <name evidence="9" type="ORF">SAMN05421640_3714</name>
</gene>
<feature type="transmembrane region" description="Helical" evidence="6">
    <location>
        <begin position="363"/>
        <end position="392"/>
    </location>
</feature>
<evidence type="ECO:0000256" key="2">
    <source>
        <dbReference type="ARBA" id="ARBA00022475"/>
    </source>
</evidence>
<dbReference type="Pfam" id="PF12704">
    <property type="entry name" value="MacB_PCD"/>
    <property type="match status" value="1"/>
</dbReference>
<evidence type="ECO:0000259" key="7">
    <source>
        <dbReference type="Pfam" id="PF02687"/>
    </source>
</evidence>
<protein>
    <submittedName>
        <fullName evidence="9">ABC-type antimicrobial peptide transport system, permease component</fullName>
    </submittedName>
</protein>
<proteinExistence type="predicted"/>
<evidence type="ECO:0000256" key="4">
    <source>
        <dbReference type="ARBA" id="ARBA00022989"/>
    </source>
</evidence>
<evidence type="ECO:0000256" key="6">
    <source>
        <dbReference type="SAM" id="Phobius"/>
    </source>
</evidence>
<keyword evidence="2" id="KW-1003">Cell membrane</keyword>
<dbReference type="Proteomes" id="UP000198393">
    <property type="component" value="Unassembled WGS sequence"/>
</dbReference>
<dbReference type="OrthoDB" id="974312at2"/>
<feature type="domain" description="ABC3 transporter permease C-terminal" evidence="7">
    <location>
        <begin position="275"/>
        <end position="391"/>
    </location>
</feature>
<dbReference type="AlphaFoldDB" id="A0A239MA43"/>
<dbReference type="RefSeq" id="WP_089358373.1">
    <property type="nucleotide sequence ID" value="NZ_FZPD01000007.1"/>
</dbReference>
<dbReference type="InterPro" id="IPR025857">
    <property type="entry name" value="MacB_PCD"/>
</dbReference>
<dbReference type="GO" id="GO:0005886">
    <property type="term" value="C:plasma membrane"/>
    <property type="evidence" value="ECO:0007669"/>
    <property type="project" value="UniProtKB-SubCell"/>
</dbReference>
<evidence type="ECO:0000259" key="8">
    <source>
        <dbReference type="Pfam" id="PF12704"/>
    </source>
</evidence>
<keyword evidence="5 6" id="KW-0472">Membrane</keyword>
<evidence type="ECO:0000313" key="10">
    <source>
        <dbReference type="Proteomes" id="UP000198393"/>
    </source>
</evidence>
<feature type="transmembrane region" description="Helical" evidence="6">
    <location>
        <begin position="21"/>
        <end position="40"/>
    </location>
</feature>
<feature type="transmembrane region" description="Helical" evidence="6">
    <location>
        <begin position="319"/>
        <end position="343"/>
    </location>
</feature>
<dbReference type="InterPro" id="IPR050250">
    <property type="entry name" value="Macrolide_Exporter_MacB"/>
</dbReference>
<sequence length="788" mass="88682">MRIFIHLTIRNFLKSAGLNTLNILGLSVGLVATLLIVVYADHEYHYDQFHQQSSNIFRMEGKTNGDQWFSNLGVEHVRELMAGAYPEVEKRVLLNNAPKAFLEYKGRRFAETDIIQTNPGSDFFELFDFKVLEGNPETLLDEPHAMVITKSTAKKYFDAESPIGKVLSYDTLKFKVTGVIENLPTDTHLDFDLIYTNPALYEREHHHSQTYLQLVPDVNVTQLEEKILAMDVALNEFHELSDVQLMPLSDIYLESDAAFGAGGKGDPLQLKVFLIIGALILLISITNYVNLSLAIYLGKGRAVGIRKVFGESKRQLVTSLFYESLGMVLLTVPIILIGFSFALPALNIFLDVNLENKLLTSPIYIFGGLGFLVFIGFITVIYPAFALSNTNVNLLMKSKSAMNITGGTKYRNGLIFLQFILLFTLGISGWFMNQQIRYLDNKDMGFDAGNVIKIGNAFEIGSYDNYEVLKTQLQSHPQISGVAFGPMIGDGMAPLTYKPEGSDETYENLLSYGVDIDYFDVMGMDITHGNFKDDLLSSEDGQIVSLVNHSFINRYGWQDDPLGKKITLRPGTENELHRKVSGVFKDFHFYTLKEKITPQIISLRPDPQFVNTNILIRSNTDNLQEAVSIIQDEWYKIQPNIPMEYDLMEEAVKRLYDKERQTGQISITFSVLAIGLSALGLVGFMIYIIGLKSKELTIRKVLGASLVRIIGVLNQDLWFIVLSAAILGSLFSYWVVSTWLQDYAYAIEMSIWVYPIALLLAYGLVFFITAIRSAKWASTNPALTLNEE</sequence>
<keyword evidence="4 6" id="KW-1133">Transmembrane helix</keyword>
<accession>A0A239MA43</accession>
<feature type="transmembrane region" description="Helical" evidence="6">
    <location>
        <begin position="717"/>
        <end position="736"/>
    </location>
</feature>
<evidence type="ECO:0000256" key="1">
    <source>
        <dbReference type="ARBA" id="ARBA00004651"/>
    </source>
</evidence>
<dbReference type="PANTHER" id="PTHR30572">
    <property type="entry name" value="MEMBRANE COMPONENT OF TRANSPORTER-RELATED"/>
    <property type="match status" value="1"/>
</dbReference>
<feature type="transmembrane region" description="Helical" evidence="6">
    <location>
        <begin position="751"/>
        <end position="771"/>
    </location>
</feature>
<keyword evidence="3 6" id="KW-0812">Transmembrane</keyword>
<dbReference type="InterPro" id="IPR003838">
    <property type="entry name" value="ABC3_permease_C"/>
</dbReference>
<feature type="domain" description="MacB-like periplasmic core" evidence="8">
    <location>
        <begin position="21"/>
        <end position="228"/>
    </location>
</feature>
<dbReference type="GO" id="GO:0022857">
    <property type="term" value="F:transmembrane transporter activity"/>
    <property type="evidence" value="ECO:0007669"/>
    <property type="project" value="TreeGrafter"/>
</dbReference>
<feature type="transmembrane region" description="Helical" evidence="6">
    <location>
        <begin position="272"/>
        <end position="298"/>
    </location>
</feature>
<feature type="transmembrane region" description="Helical" evidence="6">
    <location>
        <begin position="667"/>
        <end position="690"/>
    </location>
</feature>
<keyword evidence="10" id="KW-1185">Reference proteome</keyword>
<dbReference type="EMBL" id="FZPD01000007">
    <property type="protein sequence ID" value="SNT38864.1"/>
    <property type="molecule type" value="Genomic_DNA"/>
</dbReference>
<feature type="domain" description="ABC3 transporter permease C-terminal" evidence="7">
    <location>
        <begin position="667"/>
        <end position="781"/>
    </location>
</feature>